<evidence type="ECO:0000313" key="3">
    <source>
        <dbReference type="Proteomes" id="UP000503313"/>
    </source>
</evidence>
<dbReference type="AlphaFoldDB" id="A0AAE7E7P2"/>
<keyword evidence="3" id="KW-1185">Reference proteome</keyword>
<evidence type="ECO:0000256" key="1">
    <source>
        <dbReference type="SAM" id="Phobius"/>
    </source>
</evidence>
<organism evidence="2 3">
    <name type="scientific">Arcobacter defluvii</name>
    <dbReference type="NCBI Taxonomy" id="873191"/>
    <lineage>
        <taxon>Bacteria</taxon>
        <taxon>Pseudomonadati</taxon>
        <taxon>Campylobacterota</taxon>
        <taxon>Epsilonproteobacteria</taxon>
        <taxon>Campylobacterales</taxon>
        <taxon>Arcobacteraceae</taxon>
        <taxon>Arcobacter</taxon>
    </lineage>
</organism>
<evidence type="ECO:0000313" key="2">
    <source>
        <dbReference type="EMBL" id="QKF77603.1"/>
    </source>
</evidence>
<protein>
    <submittedName>
        <fullName evidence="2">Membrane protein</fullName>
    </submittedName>
</protein>
<keyword evidence="1" id="KW-0472">Membrane</keyword>
<feature type="transmembrane region" description="Helical" evidence="1">
    <location>
        <begin position="47"/>
        <end position="65"/>
    </location>
</feature>
<gene>
    <name evidence="2" type="ORF">ADFLV_1579</name>
</gene>
<feature type="transmembrane region" description="Helical" evidence="1">
    <location>
        <begin position="101"/>
        <end position="118"/>
    </location>
</feature>
<keyword evidence="1" id="KW-0812">Transmembrane</keyword>
<sequence>MNKIINKKIKLNGKLRSSLRKKSPEVTYSNIINSGYIEVKEKYKPKILFIQIILNSLLLAVALYFEILLFIIIFALNYIIIWLYSFISIMKDTFKKRSNKLFWITLLLFVPFSAFVYPDFKKVQIVKE</sequence>
<accession>A0AAE7E7P2</accession>
<proteinExistence type="predicted"/>
<dbReference type="RefSeq" id="WP_129011621.1">
    <property type="nucleotide sequence ID" value="NZ_CP053835.1"/>
</dbReference>
<keyword evidence="1" id="KW-1133">Transmembrane helix</keyword>
<dbReference type="Proteomes" id="UP000503313">
    <property type="component" value="Chromosome"/>
</dbReference>
<dbReference type="KEGG" id="adz:ADFLV_1579"/>
<reference evidence="2 3" key="1">
    <citation type="submission" date="2020-05" db="EMBL/GenBank/DDBJ databases">
        <title>Complete genome sequencing of Campylobacter and Arcobacter type strains.</title>
        <authorList>
            <person name="Miller W.G."/>
            <person name="Yee E."/>
        </authorList>
    </citation>
    <scope>NUCLEOTIDE SEQUENCE [LARGE SCALE GENOMIC DNA]</scope>
    <source>
        <strain evidence="2 3">LMG 25694</strain>
    </source>
</reference>
<feature type="transmembrane region" description="Helical" evidence="1">
    <location>
        <begin position="71"/>
        <end position="89"/>
    </location>
</feature>
<name>A0AAE7E7P2_9BACT</name>
<dbReference type="EMBL" id="CP053835">
    <property type="protein sequence ID" value="QKF77603.1"/>
    <property type="molecule type" value="Genomic_DNA"/>
</dbReference>